<proteinExistence type="predicted"/>
<dbReference type="Pfam" id="PF13456">
    <property type="entry name" value="RVT_3"/>
    <property type="match status" value="1"/>
</dbReference>
<accession>A0AA87ZZW9</accession>
<dbReference type="GO" id="GO:0004523">
    <property type="term" value="F:RNA-DNA hybrid ribonuclease activity"/>
    <property type="evidence" value="ECO:0007669"/>
    <property type="project" value="InterPro"/>
</dbReference>
<gene>
    <name evidence="2" type="ORF">TIFTF001_011449</name>
</gene>
<name>A0AA87ZZW9_FICCA</name>
<dbReference type="InterPro" id="IPR002156">
    <property type="entry name" value="RNaseH_domain"/>
</dbReference>
<comment type="caution">
    <text evidence="2">The sequence shown here is derived from an EMBL/GenBank/DDBJ whole genome shotgun (WGS) entry which is preliminary data.</text>
</comment>
<reference evidence="2" key="1">
    <citation type="submission" date="2023-07" db="EMBL/GenBank/DDBJ databases">
        <title>draft genome sequence of fig (Ficus carica).</title>
        <authorList>
            <person name="Takahashi T."/>
            <person name="Nishimura K."/>
        </authorList>
    </citation>
    <scope>NUCLEOTIDE SEQUENCE</scope>
</reference>
<evidence type="ECO:0000313" key="2">
    <source>
        <dbReference type="EMBL" id="GMN42225.1"/>
    </source>
</evidence>
<sequence>MIVKELESVILVVEIDAINVISAVSDNLEFSFEGPILEDVKQLLAQLRNPDVYHIHRSANHVAYLLARFEFNFNVWICETLIIVSNAVSFDAIA</sequence>
<evidence type="ECO:0000313" key="3">
    <source>
        <dbReference type="Proteomes" id="UP001187192"/>
    </source>
</evidence>
<dbReference type="AlphaFoldDB" id="A0AA87ZZW9"/>
<protein>
    <recommendedName>
        <fullName evidence="1">RNase H type-1 domain-containing protein</fullName>
    </recommendedName>
</protein>
<keyword evidence="3" id="KW-1185">Reference proteome</keyword>
<dbReference type="EMBL" id="BTGU01000014">
    <property type="protein sequence ID" value="GMN42225.1"/>
    <property type="molecule type" value="Genomic_DNA"/>
</dbReference>
<organism evidence="2 3">
    <name type="scientific">Ficus carica</name>
    <name type="common">Common fig</name>
    <dbReference type="NCBI Taxonomy" id="3494"/>
    <lineage>
        <taxon>Eukaryota</taxon>
        <taxon>Viridiplantae</taxon>
        <taxon>Streptophyta</taxon>
        <taxon>Embryophyta</taxon>
        <taxon>Tracheophyta</taxon>
        <taxon>Spermatophyta</taxon>
        <taxon>Magnoliopsida</taxon>
        <taxon>eudicotyledons</taxon>
        <taxon>Gunneridae</taxon>
        <taxon>Pentapetalae</taxon>
        <taxon>rosids</taxon>
        <taxon>fabids</taxon>
        <taxon>Rosales</taxon>
        <taxon>Moraceae</taxon>
        <taxon>Ficeae</taxon>
        <taxon>Ficus</taxon>
    </lineage>
</organism>
<feature type="domain" description="RNase H type-1" evidence="1">
    <location>
        <begin position="11"/>
        <end position="68"/>
    </location>
</feature>
<evidence type="ECO:0000259" key="1">
    <source>
        <dbReference type="Pfam" id="PF13456"/>
    </source>
</evidence>
<dbReference type="Proteomes" id="UP001187192">
    <property type="component" value="Unassembled WGS sequence"/>
</dbReference>
<dbReference type="GO" id="GO:0003676">
    <property type="term" value="F:nucleic acid binding"/>
    <property type="evidence" value="ECO:0007669"/>
    <property type="project" value="InterPro"/>
</dbReference>